<protein>
    <submittedName>
        <fullName evidence="1">AlNc14C66G4695 protein</fullName>
    </submittedName>
</protein>
<sequence length="170" mass="19718">MQRHISVIELPNAFCGEPGWSWLKKQIELPTPPAQRQNNGQAQQIMFDSTTGKEIKNLMCVQAKDLSESEFWNLAYCIGILTEVYYMDLEVTNLFILFEEFDRSIIASMCNVKDNDLNIQDFRPAKLQQPLPMNAIILMLDFTVDKQPTFHTGDSSRFKKRKVEMNKLHN</sequence>
<organism evidence="1">
    <name type="scientific">Albugo laibachii Nc14</name>
    <dbReference type="NCBI Taxonomy" id="890382"/>
    <lineage>
        <taxon>Eukaryota</taxon>
        <taxon>Sar</taxon>
        <taxon>Stramenopiles</taxon>
        <taxon>Oomycota</taxon>
        <taxon>Peronosporomycetes</taxon>
        <taxon>Albuginales</taxon>
        <taxon>Albuginaceae</taxon>
        <taxon>Albugo</taxon>
    </lineage>
</organism>
<dbReference type="EMBL" id="FR824111">
    <property type="protein sequence ID" value="CCA19248.1"/>
    <property type="molecule type" value="Genomic_DNA"/>
</dbReference>
<dbReference type="AlphaFoldDB" id="F0WDH6"/>
<evidence type="ECO:0000313" key="1">
    <source>
        <dbReference type="EMBL" id="CCA19248.1"/>
    </source>
</evidence>
<reference evidence="1" key="1">
    <citation type="journal article" date="2011" name="PLoS Biol.">
        <title>Gene gain and loss during evolution of obligate parasitism in the white rust pathogen of Arabidopsis thaliana.</title>
        <authorList>
            <person name="Kemen E."/>
            <person name="Gardiner A."/>
            <person name="Schultz-Larsen T."/>
            <person name="Kemen A.C."/>
            <person name="Balmuth A.L."/>
            <person name="Robert-Seilaniantz A."/>
            <person name="Bailey K."/>
            <person name="Holub E."/>
            <person name="Studholme D.J."/>
            <person name="Maclean D."/>
            <person name="Jones J.D."/>
        </authorList>
    </citation>
    <scope>NUCLEOTIDE SEQUENCE</scope>
</reference>
<accession>F0WDH6</accession>
<dbReference type="HOGENOM" id="CLU_1573500_0_0_1"/>
<gene>
    <name evidence="1" type="primary">AlNc14C66G4695</name>
    <name evidence="1" type="ORF">ALNC14_053910</name>
</gene>
<reference evidence="1" key="2">
    <citation type="submission" date="2011-02" db="EMBL/GenBank/DDBJ databases">
        <authorList>
            <person name="MacLean D."/>
        </authorList>
    </citation>
    <scope>NUCLEOTIDE SEQUENCE</scope>
</reference>
<name>F0WDH6_9STRA</name>
<proteinExistence type="predicted"/>